<protein>
    <recommendedName>
        <fullName evidence="2">SbsA Ig-like domain-containing protein</fullName>
    </recommendedName>
</protein>
<evidence type="ECO:0000313" key="4">
    <source>
        <dbReference type="Proteomes" id="UP000002772"/>
    </source>
</evidence>
<dbReference type="Proteomes" id="UP000002772">
    <property type="component" value="Unassembled WGS sequence"/>
</dbReference>
<keyword evidence="1" id="KW-0732">Signal</keyword>
<evidence type="ECO:0000259" key="2">
    <source>
        <dbReference type="Pfam" id="PF13205"/>
    </source>
</evidence>
<sequence>MGSICHLNTGKVRPVMKGLVSLLPFCLFVLLLFQSCARMGNPDGGWFDETPPRVIGAEPADGATNVNKKKIYINFDEFIKIDNPTENVVVSPPQLEAPEIKGEGKRIAIQLADSLRPNTTYTIDFSNAISDNNEGNPLGDYAYTFSTGDHIDTLQVSGYVLGAEDLEPVKGILVGLYNDLSDSAFQKKPMMRVSRTDSRGHFTIKGIAPGKYRVYALQDADGNYRFSQKSEMIAFNSDFIEPSFKPDTRQDTIWTDSLHIASINVESYTHFLPDNICLRAFIEKLTNRYLLKSDRTQANHFSLFYSYGDSVLPKIKGLNFNSDKAFLIEASEHRDTLVYWLRDTALVNQDTLKMQITHNITDTAGVLREQVDTLQLIAKTSYAKRLKDAGKKLRDWQKKQEKKKKKGVSYDSIMPREELKLTITPSGEMDPDQNVTIQAEVPLMPVDTAHVHLFSHSEKDSLWYAERYEFERVDNRTYRLKAEWKPAMEYSLEADSMAFASIYGDVAGKTKRGLKVRSNDAYASLLMTIEGMQGKHIIAQLLDNSGKMVKEVYTDNGQAEFYYLRAGKYYMRVIVDANNNHRWDTGDYSKGMEPEEVYYDPELIECREKWDMTLAWNPTGSPLWQQKPGAITKQKADKQKTIQHRNLDRAKKLGLQYIPK</sequence>
<gene>
    <name evidence="3" type="ORF">Premu_0796</name>
</gene>
<dbReference type="STRING" id="688246.Premu_0796"/>
<dbReference type="AlphaFoldDB" id="F8N6P2"/>
<reference evidence="4" key="1">
    <citation type="journal article" date="2011" name="Stand. Genomic Sci.">
        <title>Non-contiguous finished genome sequence of the opportunistic oral pathogen Prevotella multisaccharivorax type strain (PPPA20).</title>
        <authorList>
            <person name="Pati A."/>
            <person name="Gronow S."/>
            <person name="Lu M."/>
            <person name="Lapidus A."/>
            <person name="Nolan M."/>
            <person name="Lucas S."/>
            <person name="Hammon N."/>
            <person name="Deshpande S."/>
            <person name="Cheng J.F."/>
            <person name="Tapia R."/>
            <person name="Han C."/>
            <person name="Goodwin L."/>
            <person name="Pitluck S."/>
            <person name="Liolios K."/>
            <person name="Pagani I."/>
            <person name="Mavromatis K."/>
            <person name="Mikhailova N."/>
            <person name="Huntemann M."/>
            <person name="Chen A."/>
            <person name="Palaniappan K."/>
            <person name="Land M."/>
            <person name="Hauser L."/>
            <person name="Detter J.C."/>
            <person name="Brambilla E.M."/>
            <person name="Rohde M."/>
            <person name="Goker M."/>
            <person name="Woyke T."/>
            <person name="Bristow J."/>
            <person name="Eisen J.A."/>
            <person name="Markowitz V."/>
            <person name="Hugenholtz P."/>
            <person name="Kyrpides N.C."/>
            <person name="Klenk H.P."/>
            <person name="Ivanova N."/>
        </authorList>
    </citation>
    <scope>NUCLEOTIDE SEQUENCE [LARGE SCALE GENOMIC DNA]</scope>
    <source>
        <strain evidence="4">DSM 17128</strain>
    </source>
</reference>
<accession>F8N6P2</accession>
<organism evidence="3 4">
    <name type="scientific">Hallella multisaccharivorax DSM 17128</name>
    <dbReference type="NCBI Taxonomy" id="688246"/>
    <lineage>
        <taxon>Bacteria</taxon>
        <taxon>Pseudomonadati</taxon>
        <taxon>Bacteroidota</taxon>
        <taxon>Bacteroidia</taxon>
        <taxon>Bacteroidales</taxon>
        <taxon>Prevotellaceae</taxon>
        <taxon>Hallella</taxon>
    </lineage>
</organism>
<dbReference type="InterPro" id="IPR032812">
    <property type="entry name" value="SbsA_Ig"/>
</dbReference>
<name>F8N6P2_9BACT</name>
<dbReference type="Pfam" id="PF13205">
    <property type="entry name" value="Big_5"/>
    <property type="match status" value="1"/>
</dbReference>
<dbReference type="EMBL" id="GL945017">
    <property type="protein sequence ID" value="EGN56257.1"/>
    <property type="molecule type" value="Genomic_DNA"/>
</dbReference>
<evidence type="ECO:0000256" key="1">
    <source>
        <dbReference type="ARBA" id="ARBA00022729"/>
    </source>
</evidence>
<dbReference type="RefSeq" id="WP_007573266.1">
    <property type="nucleotide sequence ID" value="NZ_BPTS01000001.1"/>
</dbReference>
<evidence type="ECO:0000313" key="3">
    <source>
        <dbReference type="EMBL" id="EGN56257.1"/>
    </source>
</evidence>
<dbReference type="eggNOG" id="COG4704">
    <property type="taxonomic scope" value="Bacteria"/>
</dbReference>
<dbReference type="HOGENOM" id="CLU_014237_0_0_10"/>
<proteinExistence type="predicted"/>
<keyword evidence="4" id="KW-1185">Reference proteome</keyword>
<dbReference type="SUPFAM" id="SSF49478">
    <property type="entry name" value="Cna protein B-type domain"/>
    <property type="match status" value="1"/>
</dbReference>
<feature type="domain" description="SbsA Ig-like" evidence="2">
    <location>
        <begin position="48"/>
        <end position="147"/>
    </location>
</feature>